<protein>
    <recommendedName>
        <fullName evidence="3">PAAR motif-containing protein</fullName>
    </recommendedName>
</protein>
<dbReference type="OrthoDB" id="5518630at2"/>
<organism evidence="1 2">
    <name type="scientific">Mycetohabitans endofungorum</name>
    <dbReference type="NCBI Taxonomy" id="417203"/>
    <lineage>
        <taxon>Bacteria</taxon>
        <taxon>Pseudomonadati</taxon>
        <taxon>Pseudomonadota</taxon>
        <taxon>Betaproteobacteria</taxon>
        <taxon>Burkholderiales</taxon>
        <taxon>Burkholderiaceae</taxon>
        <taxon>Mycetohabitans</taxon>
    </lineage>
</organism>
<gene>
    <name evidence="1" type="ORF">B0O95_11822</name>
</gene>
<dbReference type="EMBL" id="PRDW01000018">
    <property type="protein sequence ID" value="PPB81906.1"/>
    <property type="molecule type" value="Genomic_DNA"/>
</dbReference>
<accession>A0A2P5K745</accession>
<dbReference type="InterPro" id="IPR045362">
    <property type="entry name" value="CIS_spike_tip"/>
</dbReference>
<evidence type="ECO:0000313" key="1">
    <source>
        <dbReference type="EMBL" id="PPB81906.1"/>
    </source>
</evidence>
<name>A0A2P5K745_9BURK</name>
<evidence type="ECO:0008006" key="3">
    <source>
        <dbReference type="Google" id="ProtNLM"/>
    </source>
</evidence>
<evidence type="ECO:0000313" key="2">
    <source>
        <dbReference type="Proteomes" id="UP000243096"/>
    </source>
</evidence>
<reference evidence="1 2" key="1">
    <citation type="submission" date="2018-01" db="EMBL/GenBank/DDBJ databases">
        <title>Genomic Encyclopedia of Type Strains, Phase III (KMG-III): the genomes of soil and plant-associated and newly described type strains.</title>
        <authorList>
            <person name="Whitman W."/>
        </authorList>
    </citation>
    <scope>NUCLEOTIDE SEQUENCE [LARGE SCALE GENOMIC DNA]</scope>
    <source>
        <strain evidence="1 2">HKI456</strain>
    </source>
</reference>
<dbReference type="RefSeq" id="WP_104078387.1">
    <property type="nucleotide sequence ID" value="NZ_CP062179.1"/>
</dbReference>
<proteinExistence type="predicted"/>
<dbReference type="Pfam" id="PF19267">
    <property type="entry name" value="CIS_spike_tip"/>
    <property type="match status" value="1"/>
</dbReference>
<keyword evidence="2" id="KW-1185">Reference proteome</keyword>
<comment type="caution">
    <text evidence="1">The sequence shown here is derived from an EMBL/GenBank/DDBJ whole genome shotgun (WGS) entry which is preliminary data.</text>
</comment>
<dbReference type="Proteomes" id="UP000243096">
    <property type="component" value="Unassembled WGS sequence"/>
</dbReference>
<sequence length="137" mass="14557">MSDWIVVDNDPVMFEPMFGNRVVTVTGPVVIRGTGGATIDGRRICIVGDEKKVQAQATYIAGPFVGGQGRVMILQLLPNQQAPLCTTGAPMIIKGQQFSARFIPTVPATNSSGAPDPMMPSIGKGRFITTQLLARAQ</sequence>
<dbReference type="AlphaFoldDB" id="A0A2P5K745"/>